<comment type="caution">
    <text evidence="1">The sequence shown here is derived from an EMBL/GenBank/DDBJ whole genome shotgun (WGS) entry which is preliminary data.</text>
</comment>
<dbReference type="Proteomes" id="UP000244225">
    <property type="component" value="Unassembled WGS sequence"/>
</dbReference>
<organism evidence="1 2">
    <name type="scientific">Pontibacter mucosus</name>
    <dbReference type="NCBI Taxonomy" id="1649266"/>
    <lineage>
        <taxon>Bacteria</taxon>
        <taxon>Pseudomonadati</taxon>
        <taxon>Bacteroidota</taxon>
        <taxon>Cytophagia</taxon>
        <taxon>Cytophagales</taxon>
        <taxon>Hymenobacteraceae</taxon>
        <taxon>Pontibacter</taxon>
    </lineage>
</organism>
<protein>
    <submittedName>
        <fullName evidence="1">Uncharacterized protein</fullName>
    </submittedName>
</protein>
<name>A0A2T5YT93_9BACT</name>
<keyword evidence="2" id="KW-1185">Reference proteome</keyword>
<evidence type="ECO:0000313" key="1">
    <source>
        <dbReference type="EMBL" id="PTX22539.1"/>
    </source>
</evidence>
<sequence>MRIQGGMLVNSLFMARASSLLTGYRWASGPVGLQIRPQIRHGLTCPEAFRETRASKWGSSYMLLWNNPVRLYQSII</sequence>
<gene>
    <name evidence="1" type="ORF">C8N40_101365</name>
</gene>
<dbReference type="AlphaFoldDB" id="A0A2T5YT93"/>
<accession>A0A2T5YT93</accession>
<proteinExistence type="predicted"/>
<evidence type="ECO:0000313" key="2">
    <source>
        <dbReference type="Proteomes" id="UP000244225"/>
    </source>
</evidence>
<reference evidence="1 2" key="1">
    <citation type="submission" date="2018-04" db="EMBL/GenBank/DDBJ databases">
        <title>Genomic Encyclopedia of Archaeal and Bacterial Type Strains, Phase II (KMG-II): from individual species to whole genera.</title>
        <authorList>
            <person name="Goeker M."/>
        </authorList>
    </citation>
    <scope>NUCLEOTIDE SEQUENCE [LARGE SCALE GENOMIC DNA]</scope>
    <source>
        <strain evidence="1 2">DSM 100162</strain>
    </source>
</reference>
<dbReference type="EMBL" id="QBKI01000001">
    <property type="protein sequence ID" value="PTX22539.1"/>
    <property type="molecule type" value="Genomic_DNA"/>
</dbReference>